<dbReference type="GO" id="GO:0008270">
    <property type="term" value="F:zinc ion binding"/>
    <property type="evidence" value="ECO:0007669"/>
    <property type="project" value="UniProtKB-KW"/>
</dbReference>
<protein>
    <submittedName>
        <fullName evidence="4">Zn-finger</fullName>
    </submittedName>
</protein>
<feature type="region of interest" description="Disordered" evidence="2">
    <location>
        <begin position="1"/>
        <end position="71"/>
    </location>
</feature>
<dbReference type="InterPro" id="IPR036236">
    <property type="entry name" value="Znf_C2H2_sf"/>
</dbReference>
<dbReference type="OMA" id="RCKFYFK"/>
<evidence type="ECO:0000259" key="3">
    <source>
        <dbReference type="PROSITE" id="PS50157"/>
    </source>
</evidence>
<dbReference type="PROSITE" id="PS00028">
    <property type="entry name" value="ZINC_FINGER_C2H2_1"/>
    <property type="match status" value="2"/>
</dbReference>
<dbReference type="PROSITE" id="PS50157">
    <property type="entry name" value="ZINC_FINGER_C2H2_2"/>
    <property type="match status" value="1"/>
</dbReference>
<accession>L7JSA3</accession>
<dbReference type="InParanoid" id="L7JSA3"/>
<dbReference type="HOGENOM" id="CLU_370136_0_0_1"/>
<gene>
    <name evidence="4" type="ORF">THOM_2929</name>
</gene>
<keyword evidence="1" id="KW-0863">Zinc-finger</keyword>
<feature type="compositionally biased region" description="Basic residues" evidence="2">
    <location>
        <begin position="453"/>
        <end position="466"/>
    </location>
</feature>
<dbReference type="VEuPathDB" id="MicrosporidiaDB:THOM_2929"/>
<dbReference type="SUPFAM" id="SSF57667">
    <property type="entry name" value="beta-beta-alpha zinc fingers"/>
    <property type="match status" value="1"/>
</dbReference>
<dbReference type="Gene3D" id="3.30.160.60">
    <property type="entry name" value="Classic Zinc Finger"/>
    <property type="match status" value="1"/>
</dbReference>
<keyword evidence="1" id="KW-0479">Metal-binding</keyword>
<evidence type="ECO:0000313" key="5">
    <source>
        <dbReference type="Proteomes" id="UP000011185"/>
    </source>
</evidence>
<evidence type="ECO:0000256" key="1">
    <source>
        <dbReference type="PROSITE-ProRule" id="PRU00042"/>
    </source>
</evidence>
<proteinExistence type="predicted"/>
<organism evidence="4 5">
    <name type="scientific">Trachipleistophora hominis</name>
    <name type="common">Microsporidian parasite</name>
    <dbReference type="NCBI Taxonomy" id="72359"/>
    <lineage>
        <taxon>Eukaryota</taxon>
        <taxon>Fungi</taxon>
        <taxon>Fungi incertae sedis</taxon>
        <taxon>Microsporidia</taxon>
        <taxon>Pleistophoridae</taxon>
        <taxon>Trachipleistophora</taxon>
    </lineage>
</organism>
<dbReference type="OrthoDB" id="6077919at2759"/>
<evidence type="ECO:0000313" key="4">
    <source>
        <dbReference type="EMBL" id="ELQ74150.1"/>
    </source>
</evidence>
<name>L7JSA3_TRAHO</name>
<dbReference type="Proteomes" id="UP000011185">
    <property type="component" value="Unassembled WGS sequence"/>
</dbReference>
<keyword evidence="5" id="KW-1185">Reference proteome</keyword>
<feature type="region of interest" description="Disordered" evidence="2">
    <location>
        <begin position="451"/>
        <end position="481"/>
    </location>
</feature>
<dbReference type="EMBL" id="JH994068">
    <property type="protein sequence ID" value="ELQ74150.1"/>
    <property type="molecule type" value="Genomic_DNA"/>
</dbReference>
<dbReference type="InterPro" id="IPR013087">
    <property type="entry name" value="Znf_C2H2_type"/>
</dbReference>
<evidence type="ECO:0000256" key="2">
    <source>
        <dbReference type="SAM" id="MobiDB-lite"/>
    </source>
</evidence>
<feature type="compositionally biased region" description="Polar residues" evidence="2">
    <location>
        <begin position="11"/>
        <end position="24"/>
    </location>
</feature>
<feature type="compositionally biased region" description="Basic residues" evidence="2">
    <location>
        <begin position="33"/>
        <end position="43"/>
    </location>
</feature>
<keyword evidence="1" id="KW-0862">Zinc</keyword>
<reference evidence="4 5" key="1">
    <citation type="journal article" date="2012" name="PLoS Pathog.">
        <title>The genome of the obligate intracellular parasite Trachipleistophora hominis: new insights into microsporidian genome dynamics and reductive evolution.</title>
        <authorList>
            <person name="Heinz E."/>
            <person name="Williams T.A."/>
            <person name="Nakjang S."/>
            <person name="Noel C.J."/>
            <person name="Swan D.C."/>
            <person name="Goldberg A.V."/>
            <person name="Harris S.R."/>
            <person name="Weinmaier T."/>
            <person name="Markert S."/>
            <person name="Becher D."/>
            <person name="Bernhardt J."/>
            <person name="Dagan T."/>
            <person name="Hacker C."/>
            <person name="Lucocq J.M."/>
            <person name="Schweder T."/>
            <person name="Rattei T."/>
            <person name="Hall N."/>
            <person name="Hirt R.P."/>
            <person name="Embley T.M."/>
        </authorList>
    </citation>
    <scope>NUCLEOTIDE SEQUENCE [LARGE SCALE GENOMIC DNA]</scope>
</reference>
<feature type="domain" description="C2H2-type" evidence="3">
    <location>
        <begin position="613"/>
        <end position="640"/>
    </location>
</feature>
<sequence>MSAYYNHLNKHQSTSVGQEANTKSVDSREKVAIKGKRGRKRKVLTVQLQGSKPAAKRGRKKKNAKEEPYAEYEEKKRYAGDDGRYATSIEKRYERDDYATRCAEEYREGHCSEYRCEDDATSDYTRGSQECAGGRDYVRGCSIADSMIRSDSINYERVDNNRLSYSNERTMGDMAYSSYEKEEWLDGGMRNACLEREEMQRSYGEYEAGERIRRGNSNICVERYAENESASTAEGPYTHPGRCSINENVLHNEQLYAHQEQYLRNKRAFDAGGLRQQHEVYSERGSVPNAERPYRYLDRHPVDEKICNVAFEGNAQNQCHERYSMNDRVSTTGGPNQYYERCPTWNMRNRDYYSQNDGLLYHHVGNDSRFYHSVSPSFNGDVSCNTEYQINEQSHNTNRILNVHERFYRDNSCEMESRPSEDYTASHYHEDADSLCTNDFQSFSERYGTNTWSRKKMLHRRGRPRRPSPGNTRATSRSTARTAKSIAHAYNYLKDEMPKFSATNELYKPREGMDSNTLKDEQGCDSSDVCGQACENKADVSDYNGQYANETVNETEFYTSERCDSTYAKDYVSFNDAYASTSSVPEYHSARNDTYNNPLCPVNQEAAVRYGAFQCVRCKFYFKRLSTLKIHMISHLKRADFFGCTRCDSAYKTYSLLKKHGLKEHKERIFDVNHSELRIFVAFLSIFSDFYNPFVDSFCFNCFTYPKSLKLHPCKGKYFSEKKCMLCGDKMKDIKEHILNGACKSKVKYEFK</sequence>
<feature type="compositionally biased region" description="Basic residues" evidence="2">
    <location>
        <begin position="54"/>
        <end position="63"/>
    </location>
</feature>
<feature type="compositionally biased region" description="Low complexity" evidence="2">
    <location>
        <begin position="468"/>
        <end position="481"/>
    </location>
</feature>
<dbReference type="AlphaFoldDB" id="L7JSA3"/>
<dbReference type="SMART" id="SM00355">
    <property type="entry name" value="ZnF_C2H2"/>
    <property type="match status" value="2"/>
</dbReference>